<keyword evidence="5" id="KW-0675">Receptor</keyword>
<dbReference type="GO" id="GO:0048544">
    <property type="term" value="P:recognition of pollen"/>
    <property type="evidence" value="ECO:0007669"/>
    <property type="project" value="InterPro"/>
</dbReference>
<evidence type="ECO:0000256" key="2">
    <source>
        <dbReference type="ARBA" id="ARBA00012513"/>
    </source>
</evidence>
<evidence type="ECO:0000256" key="7">
    <source>
        <dbReference type="ARBA" id="ARBA00048679"/>
    </source>
</evidence>
<evidence type="ECO:0000256" key="4">
    <source>
        <dbReference type="ARBA" id="ARBA00023157"/>
    </source>
</evidence>
<evidence type="ECO:0000256" key="3">
    <source>
        <dbReference type="ARBA" id="ARBA00022729"/>
    </source>
</evidence>
<evidence type="ECO:0000256" key="8">
    <source>
        <dbReference type="SAM" id="SignalP"/>
    </source>
</evidence>
<sequence>MAPLYILLGLLLLHTTPWCLSAAVDEDTLMAGQSLAVGDKLVSRNGKSTLGFFQPAASSSISKSSRNATSSRSGWYLGIWFNKIPILTTVWIANREEPITHPNLNSAQLKISNDGNLAIVVNHGSNTQSIVWSTHIVNNRTHNSLNITSAAVLLNNGNLVLKESPSFDLPVWQSFDNPTDVWLAGVKFGRDKVTGFSCYGISKKSLIDPGLGSYSIELEGTRGIVLKHHNPSIEYWLYASSTASSLVPLVNSLLSLDPRTKGLYNLVYVNTDKEEYYMYTSHDESSSMFVSLDISGQIKLNLWSQANQAWQTIYAQPDDPCDPPAACGPFAVCRGKPHPSCDCMEGFSKKSPQDLESED</sequence>
<keyword evidence="11" id="KW-1185">Reference proteome</keyword>
<dbReference type="GO" id="GO:0051707">
    <property type="term" value="P:response to other organism"/>
    <property type="evidence" value="ECO:0007669"/>
    <property type="project" value="UniProtKB-ARBA"/>
</dbReference>
<evidence type="ECO:0000256" key="6">
    <source>
        <dbReference type="ARBA" id="ARBA00047899"/>
    </source>
</evidence>
<dbReference type="InterPro" id="IPR036426">
    <property type="entry name" value="Bulb-type_lectin_dom_sf"/>
</dbReference>
<dbReference type="Proteomes" id="UP000015106">
    <property type="component" value="Chromosome 1"/>
</dbReference>
<evidence type="ECO:0000256" key="5">
    <source>
        <dbReference type="ARBA" id="ARBA00023170"/>
    </source>
</evidence>
<dbReference type="SMART" id="SM00108">
    <property type="entry name" value="B_lectin"/>
    <property type="match status" value="1"/>
</dbReference>
<feature type="signal peptide" evidence="8">
    <location>
        <begin position="1"/>
        <end position="21"/>
    </location>
</feature>
<feature type="domain" description="Bulb-type lectin" evidence="9">
    <location>
        <begin position="26"/>
        <end position="174"/>
    </location>
</feature>
<keyword evidence="3 8" id="KW-0732">Signal</keyword>
<reference evidence="10" key="3">
    <citation type="submission" date="2022-06" db="UniProtKB">
        <authorList>
            <consortium name="EnsemblPlants"/>
        </authorList>
    </citation>
    <scope>IDENTIFICATION</scope>
</reference>
<reference evidence="10" key="2">
    <citation type="submission" date="2018-03" db="EMBL/GenBank/DDBJ databases">
        <title>The Triticum urartu genome reveals the dynamic nature of wheat genome evolution.</title>
        <authorList>
            <person name="Ling H."/>
            <person name="Ma B."/>
            <person name="Shi X."/>
            <person name="Liu H."/>
            <person name="Dong L."/>
            <person name="Sun H."/>
            <person name="Cao Y."/>
            <person name="Gao Q."/>
            <person name="Zheng S."/>
            <person name="Li Y."/>
            <person name="Yu Y."/>
            <person name="Du H."/>
            <person name="Qi M."/>
            <person name="Li Y."/>
            <person name="Yu H."/>
            <person name="Cui Y."/>
            <person name="Wang N."/>
            <person name="Chen C."/>
            <person name="Wu H."/>
            <person name="Zhao Y."/>
            <person name="Zhang J."/>
            <person name="Li Y."/>
            <person name="Zhou W."/>
            <person name="Zhang B."/>
            <person name="Hu W."/>
            <person name="Eijk M."/>
            <person name="Tang J."/>
            <person name="Witsenboer H."/>
            <person name="Zhao S."/>
            <person name="Li Z."/>
            <person name="Zhang A."/>
            <person name="Wang D."/>
            <person name="Liang C."/>
        </authorList>
    </citation>
    <scope>NUCLEOTIDE SEQUENCE [LARGE SCALE GENOMIC DNA]</scope>
    <source>
        <strain evidence="10">cv. G1812</strain>
    </source>
</reference>
<evidence type="ECO:0000313" key="11">
    <source>
        <dbReference type="Proteomes" id="UP000015106"/>
    </source>
</evidence>
<name>A0A8R7JUZ6_TRIUA</name>
<dbReference type="EnsemblPlants" id="TuG1812G0100000314.01.T01">
    <property type="protein sequence ID" value="TuG1812G0100000314.01.T01.cds347411"/>
    <property type="gene ID" value="TuG1812G0100000314.01"/>
</dbReference>
<protein>
    <recommendedName>
        <fullName evidence="2">non-specific serine/threonine protein kinase</fullName>
        <ecNumber evidence="2">2.7.11.1</ecNumber>
    </recommendedName>
</protein>
<dbReference type="Pfam" id="PF00954">
    <property type="entry name" value="S_locus_glycop"/>
    <property type="match status" value="1"/>
</dbReference>
<evidence type="ECO:0000259" key="9">
    <source>
        <dbReference type="PROSITE" id="PS50927"/>
    </source>
</evidence>
<evidence type="ECO:0000313" key="10">
    <source>
        <dbReference type="EnsemblPlants" id="TuG1812G0100000314.01.T01.cds347411"/>
    </source>
</evidence>
<dbReference type="Gramene" id="TuG1812G0100000314.01.T01">
    <property type="protein sequence ID" value="TuG1812G0100000314.01.T01.cds347411"/>
    <property type="gene ID" value="TuG1812G0100000314.01"/>
</dbReference>
<feature type="chain" id="PRO_5035800861" description="non-specific serine/threonine protein kinase" evidence="8">
    <location>
        <begin position="22"/>
        <end position="359"/>
    </location>
</feature>
<dbReference type="InterPro" id="IPR000858">
    <property type="entry name" value="S_locus_glycoprot_dom"/>
</dbReference>
<dbReference type="InterPro" id="IPR001480">
    <property type="entry name" value="Bulb-type_lectin_dom"/>
</dbReference>
<dbReference type="Pfam" id="PF01453">
    <property type="entry name" value="B_lectin"/>
    <property type="match status" value="1"/>
</dbReference>
<dbReference type="AlphaFoldDB" id="A0A8R7JUZ6"/>
<dbReference type="SUPFAM" id="SSF51110">
    <property type="entry name" value="alpha-D-mannose-specific plant lectins"/>
    <property type="match status" value="1"/>
</dbReference>
<comment type="subcellular location">
    <subcellularLocation>
        <location evidence="1">Membrane</location>
        <topology evidence="1">Single-pass type I membrane protein</topology>
    </subcellularLocation>
</comment>
<dbReference type="CDD" id="cd00028">
    <property type="entry name" value="B_lectin"/>
    <property type="match status" value="1"/>
</dbReference>
<organism evidence="10 11">
    <name type="scientific">Triticum urartu</name>
    <name type="common">Red wild einkorn</name>
    <name type="synonym">Crithodium urartu</name>
    <dbReference type="NCBI Taxonomy" id="4572"/>
    <lineage>
        <taxon>Eukaryota</taxon>
        <taxon>Viridiplantae</taxon>
        <taxon>Streptophyta</taxon>
        <taxon>Embryophyta</taxon>
        <taxon>Tracheophyta</taxon>
        <taxon>Spermatophyta</taxon>
        <taxon>Magnoliopsida</taxon>
        <taxon>Liliopsida</taxon>
        <taxon>Poales</taxon>
        <taxon>Poaceae</taxon>
        <taxon>BOP clade</taxon>
        <taxon>Pooideae</taxon>
        <taxon>Triticodae</taxon>
        <taxon>Triticeae</taxon>
        <taxon>Triticinae</taxon>
        <taxon>Triticum</taxon>
    </lineage>
</organism>
<dbReference type="PANTHER" id="PTHR32444">
    <property type="entry name" value="BULB-TYPE LECTIN DOMAIN-CONTAINING PROTEIN"/>
    <property type="match status" value="1"/>
</dbReference>
<comment type="catalytic activity">
    <reaction evidence="7">
        <text>L-seryl-[protein] + ATP = O-phospho-L-seryl-[protein] + ADP + H(+)</text>
        <dbReference type="Rhea" id="RHEA:17989"/>
        <dbReference type="Rhea" id="RHEA-COMP:9863"/>
        <dbReference type="Rhea" id="RHEA-COMP:11604"/>
        <dbReference type="ChEBI" id="CHEBI:15378"/>
        <dbReference type="ChEBI" id="CHEBI:29999"/>
        <dbReference type="ChEBI" id="CHEBI:30616"/>
        <dbReference type="ChEBI" id="CHEBI:83421"/>
        <dbReference type="ChEBI" id="CHEBI:456216"/>
        <dbReference type="EC" id="2.7.11.1"/>
    </reaction>
</comment>
<dbReference type="PROSITE" id="PS50927">
    <property type="entry name" value="BULB_LECTIN"/>
    <property type="match status" value="1"/>
</dbReference>
<keyword evidence="4" id="KW-1015">Disulfide bond</keyword>
<accession>A0A8R7JUZ6</accession>
<dbReference type="PANTHER" id="PTHR32444:SF99">
    <property type="entry name" value="BULB-TYPE LECTIN DOMAIN-CONTAINING PROTEIN"/>
    <property type="match status" value="1"/>
</dbReference>
<proteinExistence type="predicted"/>
<dbReference type="GO" id="GO:0016020">
    <property type="term" value="C:membrane"/>
    <property type="evidence" value="ECO:0007669"/>
    <property type="project" value="UniProtKB-SubCell"/>
</dbReference>
<dbReference type="GO" id="GO:0004674">
    <property type="term" value="F:protein serine/threonine kinase activity"/>
    <property type="evidence" value="ECO:0007669"/>
    <property type="project" value="UniProtKB-EC"/>
</dbReference>
<dbReference type="EC" id="2.7.11.1" evidence="2"/>
<evidence type="ECO:0000256" key="1">
    <source>
        <dbReference type="ARBA" id="ARBA00004479"/>
    </source>
</evidence>
<dbReference type="Gene3D" id="2.90.10.10">
    <property type="entry name" value="Bulb-type lectin domain"/>
    <property type="match status" value="1"/>
</dbReference>
<comment type="catalytic activity">
    <reaction evidence="6">
        <text>L-threonyl-[protein] + ATP = O-phospho-L-threonyl-[protein] + ADP + H(+)</text>
        <dbReference type="Rhea" id="RHEA:46608"/>
        <dbReference type="Rhea" id="RHEA-COMP:11060"/>
        <dbReference type="Rhea" id="RHEA-COMP:11605"/>
        <dbReference type="ChEBI" id="CHEBI:15378"/>
        <dbReference type="ChEBI" id="CHEBI:30013"/>
        <dbReference type="ChEBI" id="CHEBI:30616"/>
        <dbReference type="ChEBI" id="CHEBI:61977"/>
        <dbReference type="ChEBI" id="CHEBI:456216"/>
        <dbReference type="EC" id="2.7.11.1"/>
    </reaction>
</comment>
<reference evidence="11" key="1">
    <citation type="journal article" date="2013" name="Nature">
        <title>Draft genome of the wheat A-genome progenitor Triticum urartu.</title>
        <authorList>
            <person name="Ling H.Q."/>
            <person name="Zhao S."/>
            <person name="Liu D."/>
            <person name="Wang J."/>
            <person name="Sun H."/>
            <person name="Zhang C."/>
            <person name="Fan H."/>
            <person name="Li D."/>
            <person name="Dong L."/>
            <person name="Tao Y."/>
            <person name="Gao C."/>
            <person name="Wu H."/>
            <person name="Li Y."/>
            <person name="Cui Y."/>
            <person name="Guo X."/>
            <person name="Zheng S."/>
            <person name="Wang B."/>
            <person name="Yu K."/>
            <person name="Liang Q."/>
            <person name="Yang W."/>
            <person name="Lou X."/>
            <person name="Chen J."/>
            <person name="Feng M."/>
            <person name="Jian J."/>
            <person name="Zhang X."/>
            <person name="Luo G."/>
            <person name="Jiang Y."/>
            <person name="Liu J."/>
            <person name="Wang Z."/>
            <person name="Sha Y."/>
            <person name="Zhang B."/>
            <person name="Wu H."/>
            <person name="Tang D."/>
            <person name="Shen Q."/>
            <person name="Xue P."/>
            <person name="Zou S."/>
            <person name="Wang X."/>
            <person name="Liu X."/>
            <person name="Wang F."/>
            <person name="Yang Y."/>
            <person name="An X."/>
            <person name="Dong Z."/>
            <person name="Zhang K."/>
            <person name="Zhang X."/>
            <person name="Luo M.C."/>
            <person name="Dvorak J."/>
            <person name="Tong Y."/>
            <person name="Wang J."/>
            <person name="Yang H."/>
            <person name="Li Z."/>
            <person name="Wang D."/>
            <person name="Zhang A."/>
            <person name="Wang J."/>
        </authorList>
    </citation>
    <scope>NUCLEOTIDE SEQUENCE</scope>
    <source>
        <strain evidence="11">cv. G1812</strain>
    </source>
</reference>